<dbReference type="Pfam" id="PF16242">
    <property type="entry name" value="Pyrid_ox_like"/>
    <property type="match status" value="1"/>
</dbReference>
<feature type="domain" description="General stress protein FMN-binding split barrel" evidence="1">
    <location>
        <begin position="20"/>
        <end position="169"/>
    </location>
</feature>
<comment type="caution">
    <text evidence="2">The sequence shown here is derived from an EMBL/GenBank/DDBJ whole genome shotgun (WGS) entry which is preliminary data.</text>
</comment>
<dbReference type="PANTHER" id="PTHR34818">
    <property type="entry name" value="PROTEIN BLI-3"/>
    <property type="match status" value="1"/>
</dbReference>
<sequence length="178" mass="19732">MNSINENQPEHNFENLNNQEAIAKIKELVGQSDVCFFCTDAETGPSMGVRPMSIQQVADNGDLWLVSANDSHTNQEIAMKPAVKLYFKGSEHSGFMYLAGTAVILQDKQKIKELWKPVMKTWFTEGEDDPRISLIKVSPTTGYYWDNKSGNFVAGIKMLVGAAIGKTLDDSIEGQLNV</sequence>
<evidence type="ECO:0000259" key="1">
    <source>
        <dbReference type="Pfam" id="PF16242"/>
    </source>
</evidence>
<evidence type="ECO:0000313" key="2">
    <source>
        <dbReference type="EMBL" id="PSK90363.1"/>
    </source>
</evidence>
<dbReference type="EMBL" id="PYGD01000008">
    <property type="protein sequence ID" value="PSK90363.1"/>
    <property type="molecule type" value="Genomic_DNA"/>
</dbReference>
<dbReference type="PANTHER" id="PTHR34818:SF1">
    <property type="entry name" value="PROTEIN BLI-3"/>
    <property type="match status" value="1"/>
</dbReference>
<name>A0A2P8CZG7_9BACT</name>
<dbReference type="Proteomes" id="UP000240572">
    <property type="component" value="Unassembled WGS sequence"/>
</dbReference>
<dbReference type="InterPro" id="IPR038725">
    <property type="entry name" value="YdaG_split_barrel_FMN-bd"/>
</dbReference>
<organism evidence="2 3">
    <name type="scientific">Taibaiella chishuiensis</name>
    <dbReference type="NCBI Taxonomy" id="1434707"/>
    <lineage>
        <taxon>Bacteria</taxon>
        <taxon>Pseudomonadati</taxon>
        <taxon>Bacteroidota</taxon>
        <taxon>Chitinophagia</taxon>
        <taxon>Chitinophagales</taxon>
        <taxon>Chitinophagaceae</taxon>
        <taxon>Taibaiella</taxon>
    </lineage>
</organism>
<dbReference type="RefSeq" id="WP_106524241.1">
    <property type="nucleotide sequence ID" value="NZ_PYGD01000008.1"/>
</dbReference>
<protein>
    <submittedName>
        <fullName evidence="2">General stress protein 26</fullName>
    </submittedName>
</protein>
<gene>
    <name evidence="2" type="ORF">B0I18_10893</name>
</gene>
<dbReference type="SUPFAM" id="SSF50475">
    <property type="entry name" value="FMN-binding split barrel"/>
    <property type="match status" value="1"/>
</dbReference>
<dbReference type="Gene3D" id="2.30.110.10">
    <property type="entry name" value="Electron Transport, Fmn-binding Protein, Chain A"/>
    <property type="match status" value="1"/>
</dbReference>
<proteinExistence type="predicted"/>
<keyword evidence="3" id="KW-1185">Reference proteome</keyword>
<dbReference type="InterPro" id="IPR052917">
    <property type="entry name" value="Stress-Dev_Protein"/>
</dbReference>
<dbReference type="AlphaFoldDB" id="A0A2P8CZG7"/>
<dbReference type="InterPro" id="IPR012349">
    <property type="entry name" value="Split_barrel_FMN-bd"/>
</dbReference>
<evidence type="ECO:0000313" key="3">
    <source>
        <dbReference type="Proteomes" id="UP000240572"/>
    </source>
</evidence>
<accession>A0A2P8CZG7</accession>
<dbReference type="OrthoDB" id="1432662at2"/>
<reference evidence="2 3" key="1">
    <citation type="submission" date="2018-03" db="EMBL/GenBank/DDBJ databases">
        <title>Genomic Encyclopedia of Type Strains, Phase III (KMG-III): the genomes of soil and plant-associated and newly described type strains.</title>
        <authorList>
            <person name="Whitman W."/>
        </authorList>
    </citation>
    <scope>NUCLEOTIDE SEQUENCE [LARGE SCALE GENOMIC DNA]</scope>
    <source>
        <strain evidence="2 3">CGMCC 1.12700</strain>
    </source>
</reference>